<dbReference type="InterPro" id="IPR013783">
    <property type="entry name" value="Ig-like_fold"/>
</dbReference>
<dbReference type="InterPro" id="IPR002909">
    <property type="entry name" value="IPT_dom"/>
</dbReference>
<evidence type="ECO:0000313" key="4">
    <source>
        <dbReference type="EMBL" id="MBL0739859.1"/>
    </source>
</evidence>
<evidence type="ECO:0000313" key="5">
    <source>
        <dbReference type="Proteomes" id="UP000613030"/>
    </source>
</evidence>
<dbReference type="CDD" id="cd00603">
    <property type="entry name" value="IPT_PCSR"/>
    <property type="match status" value="2"/>
</dbReference>
<dbReference type="InterPro" id="IPR052387">
    <property type="entry name" value="Fibrocystin"/>
</dbReference>
<evidence type="ECO:0000259" key="3">
    <source>
        <dbReference type="SMART" id="SM00429"/>
    </source>
</evidence>
<name>A0ABS1KK74_9BACT</name>
<dbReference type="SMART" id="SM00429">
    <property type="entry name" value="IPT"/>
    <property type="match status" value="1"/>
</dbReference>
<dbReference type="Gene3D" id="2.60.40.10">
    <property type="entry name" value="Immunoglobulins"/>
    <property type="match status" value="3"/>
</dbReference>
<comment type="caution">
    <text evidence="4">The sequence shown here is derived from an EMBL/GenBank/DDBJ whole genome shotgun (WGS) entry which is preliminary data.</text>
</comment>
<reference evidence="4 5" key="1">
    <citation type="submission" date="2021-01" db="EMBL/GenBank/DDBJ databases">
        <title>Chryseolinea sp. Jin1 Genome sequencing and assembly.</title>
        <authorList>
            <person name="Kim I."/>
        </authorList>
    </citation>
    <scope>NUCLEOTIDE SEQUENCE [LARGE SCALE GENOMIC DNA]</scope>
    <source>
        <strain evidence="4 5">Jin1</strain>
    </source>
</reference>
<dbReference type="SUPFAM" id="SSF81296">
    <property type="entry name" value="E set domains"/>
    <property type="match status" value="3"/>
</dbReference>
<keyword evidence="1 2" id="KW-0732">Signal</keyword>
<dbReference type="PANTHER" id="PTHR46769">
    <property type="entry name" value="POLYCYSTIC KIDNEY AND HEPATIC DISEASE 1 (AUTOSOMAL RECESSIVE)-LIKE 1"/>
    <property type="match status" value="1"/>
</dbReference>
<feature type="domain" description="IPT/TIG" evidence="3">
    <location>
        <begin position="304"/>
        <end position="383"/>
    </location>
</feature>
<dbReference type="Proteomes" id="UP000613030">
    <property type="component" value="Unassembled WGS sequence"/>
</dbReference>
<dbReference type="InterPro" id="IPR014756">
    <property type="entry name" value="Ig_E-set"/>
</dbReference>
<proteinExistence type="predicted"/>
<feature type="chain" id="PRO_5046897159" evidence="2">
    <location>
        <begin position="20"/>
        <end position="387"/>
    </location>
</feature>
<evidence type="ECO:0000256" key="1">
    <source>
        <dbReference type="ARBA" id="ARBA00022729"/>
    </source>
</evidence>
<gene>
    <name evidence="4" type="ORF">JI741_01455</name>
</gene>
<keyword evidence="5" id="KW-1185">Reference proteome</keyword>
<accession>A0ABS1KK74</accession>
<dbReference type="RefSeq" id="WP_202006824.1">
    <property type="nucleotide sequence ID" value="NZ_JAERRB010000001.1"/>
</dbReference>
<protein>
    <submittedName>
        <fullName evidence="4">IPT/TIG domain-containing protein</fullName>
    </submittedName>
</protein>
<dbReference type="Pfam" id="PF01833">
    <property type="entry name" value="TIG"/>
    <property type="match status" value="2"/>
</dbReference>
<evidence type="ECO:0000256" key="2">
    <source>
        <dbReference type="SAM" id="SignalP"/>
    </source>
</evidence>
<sequence length="387" mass="41430">MYSKVLGLLLVISAIFLFRCGDTDVNETRPYPSLDTKPVSSVDANGAIFTGEIIATGTGGISDHGFVYDDIPNPQVGLSEIISLGETASTGTFVTLANRNLKKDKTYYVRAYAYPKNKTFVVYGQQVEFVSLGGKAPELKDFFPKQGLLGDTVIFVGSGFSTVSSNNSISFNRRYATLFKATPDTLWCTVPATASAGENEVAVTLDQITITHPTRFVLKTPVISTVTPTAVSSGDTLTITGIDFPVDRKIVETSIFQRRQFVLSTSRTQMKVIVPPDPVVTEGPITITSGTHTAASPGKIVLQKPVITNFTPSVGTGGTEITIQGNYFNPLAANNAVSINGVRLTILEWSRTMLKVKVPAGIKPGLYPISITVSTQTAVSTGMVEIK</sequence>
<dbReference type="EMBL" id="JAERRB010000001">
    <property type="protein sequence ID" value="MBL0739859.1"/>
    <property type="molecule type" value="Genomic_DNA"/>
</dbReference>
<feature type="signal peptide" evidence="2">
    <location>
        <begin position="1"/>
        <end position="19"/>
    </location>
</feature>
<dbReference type="PANTHER" id="PTHR46769:SF2">
    <property type="entry name" value="FIBROCYSTIN-L ISOFORM 2 PRECURSOR-RELATED"/>
    <property type="match status" value="1"/>
</dbReference>
<organism evidence="4 5">
    <name type="scientific">Chryseolinea lacunae</name>
    <dbReference type="NCBI Taxonomy" id="2801331"/>
    <lineage>
        <taxon>Bacteria</taxon>
        <taxon>Pseudomonadati</taxon>
        <taxon>Bacteroidota</taxon>
        <taxon>Cytophagia</taxon>
        <taxon>Cytophagales</taxon>
        <taxon>Fulvivirgaceae</taxon>
        <taxon>Chryseolinea</taxon>
    </lineage>
</organism>